<proteinExistence type="predicted"/>
<feature type="transmembrane region" description="Helical" evidence="1">
    <location>
        <begin position="222"/>
        <end position="243"/>
    </location>
</feature>
<sequence>MSPHTQIFSKAKSSYTKYEDELLRYRSDQSEILMFGCNGFQNEYLRNVEDNASKICDVTLNFLRHLKESNNFSYQKHGCNYLLYWLYVEVLKKGTSIENTLILYKALNDTFNEENDGLYLFDYYINQMSKDTFDKIEKINRIYEVFNTYIIKLTSPIKNNNCTTDCIALFNSYAGECRKQYDEDFCNELKIFREQYNTFIEKVISCEGEQYLLPPVDNFDTVGIIIIPFVLILVASFIVPLLYKFTPVGTWIRHKIGKKEKIWDNINEETQLLSNTYEIEEYKSKNRNYNISYNSS</sequence>
<dbReference type="AlphaFoldDB" id="A0A1A9AIW8"/>
<dbReference type="EMBL" id="FLRD01000578">
    <property type="protein sequence ID" value="SBT54856.1"/>
    <property type="molecule type" value="Genomic_DNA"/>
</dbReference>
<gene>
    <name evidence="2" type="ORF">POVWA1_067160</name>
    <name evidence="3" type="ORF">POVWA2_074190</name>
</gene>
<protein>
    <submittedName>
        <fullName evidence="3">PIR Superfamily Protein</fullName>
    </submittedName>
</protein>
<keyword evidence="5" id="KW-1185">Reference proteome</keyword>
<keyword evidence="1" id="KW-1133">Transmembrane helix</keyword>
<name>A0A1A9AIW8_PLAOA</name>
<evidence type="ECO:0000313" key="5">
    <source>
        <dbReference type="Proteomes" id="UP000078555"/>
    </source>
</evidence>
<reference evidence="3" key="1">
    <citation type="submission" date="2016-05" db="EMBL/GenBank/DDBJ databases">
        <authorList>
            <person name="Lavstsen T."/>
            <person name="Jespersen J.S."/>
        </authorList>
    </citation>
    <scope>NUCLEOTIDE SEQUENCE [LARGE SCALE GENOMIC DNA]</scope>
</reference>
<evidence type="ECO:0000313" key="4">
    <source>
        <dbReference type="Proteomes" id="UP000078550"/>
    </source>
</evidence>
<evidence type="ECO:0000313" key="3">
    <source>
        <dbReference type="EMBL" id="SBT56558.1"/>
    </source>
</evidence>
<reference evidence="4 5" key="2">
    <citation type="submission" date="2016-05" db="EMBL/GenBank/DDBJ databases">
        <authorList>
            <person name="Naeem Raeece"/>
        </authorList>
    </citation>
    <scope>NUCLEOTIDE SEQUENCE [LARGE SCALE GENOMIC DNA]</scope>
</reference>
<evidence type="ECO:0000313" key="2">
    <source>
        <dbReference type="EMBL" id="SBT54856.1"/>
    </source>
</evidence>
<organism evidence="3 4">
    <name type="scientific">Plasmodium ovale wallikeri</name>
    <dbReference type="NCBI Taxonomy" id="864142"/>
    <lineage>
        <taxon>Eukaryota</taxon>
        <taxon>Sar</taxon>
        <taxon>Alveolata</taxon>
        <taxon>Apicomplexa</taxon>
        <taxon>Aconoidasida</taxon>
        <taxon>Haemosporida</taxon>
        <taxon>Plasmodiidae</taxon>
        <taxon>Plasmodium</taxon>
        <taxon>Plasmodium (Plasmodium)</taxon>
    </lineage>
</organism>
<dbReference type="Proteomes" id="UP000078550">
    <property type="component" value="Unassembled WGS sequence"/>
</dbReference>
<accession>A0A1A9AIW8</accession>
<evidence type="ECO:0000256" key="1">
    <source>
        <dbReference type="SAM" id="Phobius"/>
    </source>
</evidence>
<dbReference type="Pfam" id="PF05795">
    <property type="entry name" value="Plasmodium_Vir"/>
    <property type="match status" value="2"/>
</dbReference>
<dbReference type="Proteomes" id="UP000078555">
    <property type="component" value="Unassembled WGS sequence"/>
</dbReference>
<keyword evidence="1" id="KW-0812">Transmembrane</keyword>
<dbReference type="EMBL" id="FLRE01001421">
    <property type="protein sequence ID" value="SBT56558.1"/>
    <property type="molecule type" value="Genomic_DNA"/>
</dbReference>
<keyword evidence="1" id="KW-0472">Membrane</keyword>
<dbReference type="InterPro" id="IPR008780">
    <property type="entry name" value="Plasmodium_Vir"/>
</dbReference>